<keyword evidence="1 2" id="KW-0103">Bromodomain</keyword>
<accession>A0AA36DG67</accession>
<evidence type="ECO:0000313" key="5">
    <source>
        <dbReference type="EMBL" id="CAJ0586663.1"/>
    </source>
</evidence>
<dbReference type="Proteomes" id="UP001177023">
    <property type="component" value="Unassembled WGS sequence"/>
</dbReference>
<feature type="domain" description="Bromo" evidence="4">
    <location>
        <begin position="639"/>
        <end position="709"/>
    </location>
</feature>
<dbReference type="SUPFAM" id="SSF47370">
    <property type="entry name" value="Bromodomain"/>
    <property type="match status" value="1"/>
</dbReference>
<reference evidence="5" key="1">
    <citation type="submission" date="2023-06" db="EMBL/GenBank/DDBJ databases">
        <authorList>
            <person name="Delattre M."/>
        </authorList>
    </citation>
    <scope>NUCLEOTIDE SEQUENCE</scope>
    <source>
        <strain evidence="5">AF72</strain>
    </source>
</reference>
<evidence type="ECO:0000256" key="3">
    <source>
        <dbReference type="SAM" id="MobiDB-lite"/>
    </source>
</evidence>
<dbReference type="InterPro" id="IPR036427">
    <property type="entry name" value="Bromodomain-like_sf"/>
</dbReference>
<dbReference type="SMART" id="SM00297">
    <property type="entry name" value="BROMO"/>
    <property type="match status" value="1"/>
</dbReference>
<feature type="compositionally biased region" description="Polar residues" evidence="3">
    <location>
        <begin position="352"/>
        <end position="364"/>
    </location>
</feature>
<name>A0AA36DG67_9BILA</name>
<feature type="compositionally biased region" description="Acidic residues" evidence="3">
    <location>
        <begin position="234"/>
        <end position="258"/>
    </location>
</feature>
<comment type="caution">
    <text evidence="5">The sequence shown here is derived from an EMBL/GenBank/DDBJ whole genome shotgun (WGS) entry which is preliminary data.</text>
</comment>
<proteinExistence type="predicted"/>
<feature type="compositionally biased region" description="Basic and acidic residues" evidence="3">
    <location>
        <begin position="262"/>
        <end position="271"/>
    </location>
</feature>
<feature type="compositionally biased region" description="Polar residues" evidence="3">
    <location>
        <begin position="427"/>
        <end position="443"/>
    </location>
</feature>
<gene>
    <name evidence="5" type="ORF">MSPICULIGERA_LOCUS24655</name>
</gene>
<dbReference type="GO" id="GO:0035267">
    <property type="term" value="C:NuA4 histone acetyltransferase complex"/>
    <property type="evidence" value="ECO:0007669"/>
    <property type="project" value="TreeGrafter"/>
</dbReference>
<sequence length="801" mass="90540">MMFQRGWTYREKYFMMRLYRDLPERNWDARSAKMNEIFGSKRPRNFFTPKTCRQMWQGIMESAVPDGGTLVLLGVGRSDKTLFEDWLSYLEEKTFEEEDCDYEISLCAMRKEVELFLRVLRGQVDEDFLNSCLEQMQARDEMVQDEEHKAYQMLLEVYREKLLQIVRETPAPDLVPEEWTAGYFVPPSVQIRVPRGLSTWKQNPLVNNPHFQRLAKNTKFANLKKLYALISGEPIEDDENEGQEIDGDQNESGAEETAEAAVVKEDKREPEVTEPQPPAKVGLDQQLMVQVGRPEPPKPQGVAAAKESEPSKPVVEAPVAKEEPKIAPTPVQPREEAAPTVEEVEEKLARSRVNTGTSVTSEQSAPDGEGRSRRSSRVEEMAKPEPSTGRRGSLRRPTLTVSSDEPMDTTDAQDRKSRRSTRPSSERLASQTSVTERSPSLATETLDVAAQEDAKEEVDLNVSETVTTATHRTLALSTEISIYMTKQHPIAASSRKPSVRRSTRAHQPVGGATKGKTVSSGCQTTSVEFAPSDLVKVHRDRAGFNRLKRPYVVVTPLEPGEASDDDAPLATFAQPRPKTGESKKSRRSGSEQSTGRKMMVELTQRREIEDTDDQDMKPPSRDEQISTKTNLLACITQIQAHRFADIFRYPVTDRDAVGYSKVVKRPMDLNTVKNDIENGKITTFEQLRNRLTRTFANAVMFNSSEEYVNTSGKALWAETTELLRRFVDTSGKTRHIHPAIKRAQRTSFGAEDFSRNPLGLKRDTSISFFQNIPIPKYDQKRVVHVGMVGEEEFPKLFPEFS</sequence>
<evidence type="ECO:0000259" key="4">
    <source>
        <dbReference type="PROSITE" id="PS50014"/>
    </source>
</evidence>
<dbReference type="PROSITE" id="PS50014">
    <property type="entry name" value="BROMODOMAIN_2"/>
    <property type="match status" value="1"/>
</dbReference>
<feature type="non-terminal residue" evidence="5">
    <location>
        <position position="801"/>
    </location>
</feature>
<organism evidence="5 6">
    <name type="scientific">Mesorhabditis spiculigera</name>
    <dbReference type="NCBI Taxonomy" id="96644"/>
    <lineage>
        <taxon>Eukaryota</taxon>
        <taxon>Metazoa</taxon>
        <taxon>Ecdysozoa</taxon>
        <taxon>Nematoda</taxon>
        <taxon>Chromadorea</taxon>
        <taxon>Rhabditida</taxon>
        <taxon>Rhabditina</taxon>
        <taxon>Rhabditomorpha</taxon>
        <taxon>Rhabditoidea</taxon>
        <taxon>Rhabditidae</taxon>
        <taxon>Mesorhabditinae</taxon>
        <taxon>Mesorhabditis</taxon>
    </lineage>
</organism>
<dbReference type="PANTHER" id="PTHR15398">
    <property type="entry name" value="BROMODOMAIN-CONTAINING PROTEIN 8"/>
    <property type="match status" value="1"/>
</dbReference>
<dbReference type="EMBL" id="CATQJA010002709">
    <property type="protein sequence ID" value="CAJ0586663.1"/>
    <property type="molecule type" value="Genomic_DNA"/>
</dbReference>
<dbReference type="AlphaFoldDB" id="A0AA36DG67"/>
<feature type="compositionally biased region" description="Basic and acidic residues" evidence="3">
    <location>
        <begin position="603"/>
        <end position="625"/>
    </location>
</feature>
<dbReference type="InterPro" id="IPR001487">
    <property type="entry name" value="Bromodomain"/>
</dbReference>
<dbReference type="PANTHER" id="PTHR15398:SF4">
    <property type="entry name" value="BROMODOMAIN-CONTAINING PROTEIN 8 ISOFORM X1"/>
    <property type="match status" value="1"/>
</dbReference>
<evidence type="ECO:0000256" key="2">
    <source>
        <dbReference type="PROSITE-ProRule" id="PRU00035"/>
    </source>
</evidence>
<protein>
    <recommendedName>
        <fullName evidence="4">Bromo domain-containing protein</fullName>
    </recommendedName>
</protein>
<feature type="compositionally biased region" description="Basic and acidic residues" evidence="3">
    <location>
        <begin position="368"/>
        <end position="383"/>
    </location>
</feature>
<evidence type="ECO:0000313" key="6">
    <source>
        <dbReference type="Proteomes" id="UP001177023"/>
    </source>
</evidence>
<dbReference type="Gene3D" id="1.20.920.10">
    <property type="entry name" value="Bromodomain-like"/>
    <property type="match status" value="1"/>
</dbReference>
<evidence type="ECO:0000256" key="1">
    <source>
        <dbReference type="ARBA" id="ARBA00023117"/>
    </source>
</evidence>
<feature type="region of interest" description="Disordered" evidence="3">
    <location>
        <begin position="234"/>
        <end position="455"/>
    </location>
</feature>
<feature type="region of interest" description="Disordered" evidence="3">
    <location>
        <begin position="559"/>
        <end position="625"/>
    </location>
</feature>
<keyword evidence="6" id="KW-1185">Reference proteome</keyword>
<dbReference type="Pfam" id="PF00439">
    <property type="entry name" value="Bromodomain"/>
    <property type="match status" value="1"/>
</dbReference>
<feature type="region of interest" description="Disordered" evidence="3">
    <location>
        <begin position="489"/>
        <end position="519"/>
    </location>
</feature>